<evidence type="ECO:0000256" key="7">
    <source>
        <dbReference type="ARBA" id="ARBA00023180"/>
    </source>
</evidence>
<evidence type="ECO:0000256" key="12">
    <source>
        <dbReference type="ARBA" id="ARBA00052293"/>
    </source>
</evidence>
<comment type="subcellular location">
    <subcellularLocation>
        <location evidence="2">Cytoplasm</location>
    </subcellularLocation>
</comment>
<evidence type="ECO:0000256" key="4">
    <source>
        <dbReference type="ARBA" id="ARBA00022679"/>
    </source>
</evidence>
<feature type="region of interest" description="Disordered" evidence="15">
    <location>
        <begin position="18"/>
        <end position="40"/>
    </location>
</feature>
<accession>A0AAE1UAL3</accession>
<evidence type="ECO:0000256" key="15">
    <source>
        <dbReference type="SAM" id="MobiDB-lite"/>
    </source>
</evidence>
<evidence type="ECO:0000256" key="9">
    <source>
        <dbReference type="ARBA" id="ARBA00038162"/>
    </source>
</evidence>
<dbReference type="CDD" id="cd02537">
    <property type="entry name" value="GT8_Glycogenin"/>
    <property type="match status" value="1"/>
</dbReference>
<evidence type="ECO:0000256" key="11">
    <source>
        <dbReference type="ARBA" id="ARBA00050886"/>
    </source>
</evidence>
<feature type="coiled-coil region" evidence="14">
    <location>
        <begin position="456"/>
        <end position="496"/>
    </location>
</feature>
<keyword evidence="5" id="KW-0479">Metal-binding</keyword>
<comment type="function">
    <text evidence="13">Self-glucosylating initiator of glycogen synthesis. It catalyzes the formation of a short alpha (1,4)-glucosyl chain covalently attached via a glucose 1-O-tyrosyl linkage to internal tyrosine residues and these chains act as primers for the elongation reaction catalyzed by glycogen synthase.</text>
</comment>
<evidence type="ECO:0000256" key="14">
    <source>
        <dbReference type="SAM" id="Coils"/>
    </source>
</evidence>
<dbReference type="InterPro" id="IPR002495">
    <property type="entry name" value="Glyco_trans_8"/>
</dbReference>
<dbReference type="GO" id="GO:0005978">
    <property type="term" value="P:glycogen biosynthetic process"/>
    <property type="evidence" value="ECO:0007669"/>
    <property type="project" value="UniProtKB-KW"/>
</dbReference>
<dbReference type="PANTHER" id="PTHR11183">
    <property type="entry name" value="GLYCOGENIN SUBFAMILY MEMBER"/>
    <property type="match status" value="1"/>
</dbReference>
<dbReference type="Proteomes" id="UP001292094">
    <property type="component" value="Unassembled WGS sequence"/>
</dbReference>
<dbReference type="InterPro" id="IPR050587">
    <property type="entry name" value="GNT1/Glycosyltrans_8"/>
</dbReference>
<keyword evidence="6" id="KW-0320">Glycogen biosynthesis</keyword>
<organism evidence="16 17">
    <name type="scientific">Petrolisthes manimaculis</name>
    <dbReference type="NCBI Taxonomy" id="1843537"/>
    <lineage>
        <taxon>Eukaryota</taxon>
        <taxon>Metazoa</taxon>
        <taxon>Ecdysozoa</taxon>
        <taxon>Arthropoda</taxon>
        <taxon>Crustacea</taxon>
        <taxon>Multicrustacea</taxon>
        <taxon>Malacostraca</taxon>
        <taxon>Eumalacostraca</taxon>
        <taxon>Eucarida</taxon>
        <taxon>Decapoda</taxon>
        <taxon>Pleocyemata</taxon>
        <taxon>Anomura</taxon>
        <taxon>Galatheoidea</taxon>
        <taxon>Porcellanidae</taxon>
        <taxon>Petrolisthes</taxon>
    </lineage>
</organism>
<reference evidence="16" key="1">
    <citation type="submission" date="2023-11" db="EMBL/GenBank/DDBJ databases">
        <title>Genome assemblies of two species of porcelain crab, Petrolisthes cinctipes and Petrolisthes manimaculis (Anomura: Porcellanidae).</title>
        <authorList>
            <person name="Angst P."/>
        </authorList>
    </citation>
    <scope>NUCLEOTIDE SEQUENCE</scope>
    <source>
        <strain evidence="16">PB745_02</strain>
        <tissue evidence="16">Gill</tissue>
    </source>
</reference>
<dbReference type="EMBL" id="JAWZYT010001260">
    <property type="protein sequence ID" value="KAK4313881.1"/>
    <property type="molecule type" value="Genomic_DNA"/>
</dbReference>
<dbReference type="Pfam" id="PF01501">
    <property type="entry name" value="Glyco_transf_8"/>
    <property type="match status" value="1"/>
</dbReference>
<feature type="region of interest" description="Disordered" evidence="15">
    <location>
        <begin position="383"/>
        <end position="422"/>
    </location>
</feature>
<dbReference type="FunFam" id="3.90.550.10:FF:000092">
    <property type="entry name" value="Glycogenin 2"/>
    <property type="match status" value="1"/>
</dbReference>
<dbReference type="GO" id="GO:0005737">
    <property type="term" value="C:cytoplasm"/>
    <property type="evidence" value="ECO:0007669"/>
    <property type="project" value="UniProtKB-SubCell"/>
</dbReference>
<sequence length="539" mass="59521">MALCLLPGYDSAPAASLARRPLSPRHSVRHPAGNTNNTPTTTTAAPIYFTTSYTMAEAYVTLATNDGYAIGALVLGHSLRCNHTTKDLCIMITPAVSMAVRSLLESVFNKVVVVDVLDSGDSAHLALMKRPELGVTFTKLHCWTLTDYSKCVFLDADILCVQNPDDLFTHPELTAVCDVGWPDCFNSGVFVFVPSQETYGRLLSMAETTGSFDGGDQGLLNSAFPNWHRVSFVYNMVASATYTYLPAYKQYGANAKLIHFLGAMKPWQHRYDIGSGSVSTAPGYSHLTPYLNSWWAIYQRLVQPGVPDMDLHSVSDVKAPIENIQDTQQCLQMVETREEEHIEERAPSPPSEVKQSGIVVMHRPSVERSQGDQVWRLKAHPKANDEQIESIEPSVGNGNSSVGGTDTTSEGHGGGVSVAESLPNEHLVIRDGSTGGQQTRQPEFWCVYKTIEITTKDEDKEEAVEVTQQLKQEEAQEELEQEIENEEEEEVAQQLGSLKLEETLAEGQARWERGEPDYLGRDAFANIQAYIDAKIKTEK</sequence>
<keyword evidence="3" id="KW-0963">Cytoplasm</keyword>
<evidence type="ECO:0000256" key="1">
    <source>
        <dbReference type="ARBA" id="ARBA00001936"/>
    </source>
</evidence>
<evidence type="ECO:0000256" key="13">
    <source>
        <dbReference type="ARBA" id="ARBA00057883"/>
    </source>
</evidence>
<dbReference type="SUPFAM" id="SSF53448">
    <property type="entry name" value="Nucleotide-diphospho-sugar transferases"/>
    <property type="match status" value="1"/>
</dbReference>
<keyword evidence="7" id="KW-0325">Glycoprotein</keyword>
<keyword evidence="17" id="KW-1185">Reference proteome</keyword>
<protein>
    <recommendedName>
        <fullName evidence="10">glycogenin glucosyltransferase</fullName>
        <ecNumber evidence="10">2.4.1.186</ecNumber>
    </recommendedName>
</protein>
<dbReference type="InterPro" id="IPR029044">
    <property type="entry name" value="Nucleotide-diphossugar_trans"/>
</dbReference>
<gene>
    <name evidence="16" type="ORF">Pmani_014814</name>
</gene>
<evidence type="ECO:0000256" key="8">
    <source>
        <dbReference type="ARBA" id="ARBA00023211"/>
    </source>
</evidence>
<dbReference type="Gene3D" id="3.90.550.10">
    <property type="entry name" value="Spore Coat Polysaccharide Biosynthesis Protein SpsA, Chain A"/>
    <property type="match status" value="1"/>
</dbReference>
<comment type="catalytic activity">
    <reaction evidence="11">
        <text>[1,4-alpha-D-glucosyl](n)-L-tyrosyl-[glycogenin] + UDP-alpha-D-glucose = [1,4-alpha-D-glucosyl](n+1)-L-tyrosyl-[glycogenin] + UDP + H(+)</text>
        <dbReference type="Rhea" id="RHEA:56560"/>
        <dbReference type="Rhea" id="RHEA-COMP:14606"/>
        <dbReference type="Rhea" id="RHEA-COMP:14607"/>
        <dbReference type="ChEBI" id="CHEBI:15378"/>
        <dbReference type="ChEBI" id="CHEBI:58223"/>
        <dbReference type="ChEBI" id="CHEBI:58885"/>
        <dbReference type="ChEBI" id="CHEBI:140574"/>
        <dbReference type="EC" id="2.4.1.186"/>
    </reaction>
</comment>
<dbReference type="AlphaFoldDB" id="A0AAE1UAL3"/>
<keyword evidence="14" id="KW-0175">Coiled coil</keyword>
<keyword evidence="4" id="KW-0808">Transferase</keyword>
<evidence type="ECO:0000313" key="16">
    <source>
        <dbReference type="EMBL" id="KAK4313881.1"/>
    </source>
</evidence>
<comment type="caution">
    <text evidence="16">The sequence shown here is derived from an EMBL/GenBank/DDBJ whole genome shotgun (WGS) entry which is preliminary data.</text>
</comment>
<comment type="similarity">
    <text evidence="9">Belongs to the glycosyltransferase 8 family. Glycogenin subfamily.</text>
</comment>
<dbReference type="EC" id="2.4.1.186" evidence="10"/>
<keyword evidence="8" id="KW-0464">Manganese</keyword>
<evidence type="ECO:0000256" key="5">
    <source>
        <dbReference type="ARBA" id="ARBA00022723"/>
    </source>
</evidence>
<dbReference type="GO" id="GO:0008466">
    <property type="term" value="F:glycogenin glucosyltransferase activity"/>
    <property type="evidence" value="ECO:0007669"/>
    <property type="project" value="UniProtKB-EC"/>
</dbReference>
<feature type="compositionally biased region" description="Low complexity" evidence="15">
    <location>
        <begin position="394"/>
        <end position="408"/>
    </location>
</feature>
<evidence type="ECO:0000256" key="10">
    <source>
        <dbReference type="ARBA" id="ARBA00038934"/>
    </source>
</evidence>
<evidence type="ECO:0000256" key="6">
    <source>
        <dbReference type="ARBA" id="ARBA00023056"/>
    </source>
</evidence>
<evidence type="ECO:0000313" key="17">
    <source>
        <dbReference type="Proteomes" id="UP001292094"/>
    </source>
</evidence>
<comment type="cofactor">
    <cofactor evidence="1">
        <name>Mn(2+)</name>
        <dbReference type="ChEBI" id="CHEBI:29035"/>
    </cofactor>
</comment>
<evidence type="ECO:0000256" key="3">
    <source>
        <dbReference type="ARBA" id="ARBA00022490"/>
    </source>
</evidence>
<dbReference type="GO" id="GO:0046872">
    <property type="term" value="F:metal ion binding"/>
    <property type="evidence" value="ECO:0007669"/>
    <property type="project" value="UniProtKB-KW"/>
</dbReference>
<proteinExistence type="inferred from homology"/>
<comment type="catalytic activity">
    <reaction evidence="12">
        <text>L-tyrosyl-[glycogenin] + UDP-alpha-D-glucose = alpha-D-glucosyl-L-tyrosyl-[glycogenin] + UDP + H(+)</text>
        <dbReference type="Rhea" id="RHEA:23360"/>
        <dbReference type="Rhea" id="RHEA-COMP:14604"/>
        <dbReference type="Rhea" id="RHEA-COMP:14605"/>
        <dbReference type="ChEBI" id="CHEBI:15378"/>
        <dbReference type="ChEBI" id="CHEBI:46858"/>
        <dbReference type="ChEBI" id="CHEBI:58223"/>
        <dbReference type="ChEBI" id="CHEBI:58885"/>
        <dbReference type="ChEBI" id="CHEBI:140573"/>
        <dbReference type="EC" id="2.4.1.186"/>
    </reaction>
</comment>
<feature type="compositionally biased region" description="Low complexity" evidence="15">
    <location>
        <begin position="31"/>
        <end position="40"/>
    </location>
</feature>
<evidence type="ECO:0000256" key="2">
    <source>
        <dbReference type="ARBA" id="ARBA00004496"/>
    </source>
</evidence>
<name>A0AAE1UAL3_9EUCA</name>